<sequence>MLQLSPLATQVEKEQHDRLSRMANSQNEALANLNDYLEILQSEVYVDLDRLRLLARHGIPNELRAEVWKYLLGVQQADRSKELSNSKARKEDYEQLDKQDPEIAKRIRGEVARYQRRVPLLDGRQHMDRFENVILAYLSANRDAEYHPALISLCAPFVYVLDQEWDAYYCFEKLMQALEEHYTTHNIKENMAKFMTLFRHTLPDLCNYFEEEEVDLSEWTTSWLQHLLSREMKFEDLVQLWDAYFAIIDFVDFHPFVCLAILLNARENLEDLEQSEIRTMLLRLPYLNIQRLLAEAYNLRQEDLQRQLSEDGELL</sequence>
<gene>
    <name evidence="2" type="ORF">LRAMOSA02933</name>
</gene>
<feature type="domain" description="Rab-GAP TBC" evidence="1">
    <location>
        <begin position="58"/>
        <end position="248"/>
    </location>
</feature>
<dbReference type="Pfam" id="PF00566">
    <property type="entry name" value="RabGAP-TBC"/>
    <property type="match status" value="1"/>
</dbReference>
<dbReference type="SMART" id="SM00164">
    <property type="entry name" value="TBC"/>
    <property type="match status" value="1"/>
</dbReference>
<reference evidence="2" key="1">
    <citation type="journal article" date="2014" name="Genome Announc.">
        <title>De novo whole-genome sequence and genome annotation of Lichtheimia ramosa.</title>
        <authorList>
            <person name="Linde J."/>
            <person name="Schwartze V."/>
            <person name="Binder U."/>
            <person name="Lass-Florl C."/>
            <person name="Voigt K."/>
            <person name="Horn F."/>
        </authorList>
    </citation>
    <scope>NUCLEOTIDE SEQUENCE</scope>
    <source>
        <strain evidence="2">JMRC FSU:6197</strain>
    </source>
</reference>
<evidence type="ECO:0000313" key="2">
    <source>
        <dbReference type="EMBL" id="CDS10257.1"/>
    </source>
</evidence>
<dbReference type="OrthoDB" id="27140at2759"/>
<dbReference type="InterPro" id="IPR035969">
    <property type="entry name" value="Rab-GAP_TBC_sf"/>
</dbReference>
<proteinExistence type="predicted"/>
<accession>A0A077WUA6</accession>
<dbReference type="AlphaFoldDB" id="A0A077WUA6"/>
<name>A0A077WUA6_9FUNG</name>
<dbReference type="Gene3D" id="1.10.472.80">
    <property type="entry name" value="Ypt/Rab-GAP domain of gyp1p, domain 3"/>
    <property type="match status" value="1"/>
</dbReference>
<dbReference type="PANTHER" id="PTHR22957:SF268">
    <property type="entry name" value="ANKYRIN REPEAT-CONTAINING PROTEIN"/>
    <property type="match status" value="1"/>
</dbReference>
<organism evidence="2">
    <name type="scientific">Lichtheimia ramosa</name>
    <dbReference type="NCBI Taxonomy" id="688394"/>
    <lineage>
        <taxon>Eukaryota</taxon>
        <taxon>Fungi</taxon>
        <taxon>Fungi incertae sedis</taxon>
        <taxon>Mucoromycota</taxon>
        <taxon>Mucoromycotina</taxon>
        <taxon>Mucoromycetes</taxon>
        <taxon>Mucorales</taxon>
        <taxon>Lichtheimiaceae</taxon>
        <taxon>Lichtheimia</taxon>
    </lineage>
</organism>
<dbReference type="InterPro" id="IPR000195">
    <property type="entry name" value="Rab-GAP-TBC_dom"/>
</dbReference>
<dbReference type="EMBL" id="LK023335">
    <property type="protein sequence ID" value="CDS10257.1"/>
    <property type="molecule type" value="Genomic_DNA"/>
</dbReference>
<dbReference type="Gene3D" id="1.10.10.750">
    <property type="entry name" value="Ypt/Rab-GAP domain of gyp1p, domain 1"/>
    <property type="match status" value="1"/>
</dbReference>
<dbReference type="GO" id="GO:0005096">
    <property type="term" value="F:GTPase activator activity"/>
    <property type="evidence" value="ECO:0007669"/>
    <property type="project" value="TreeGrafter"/>
</dbReference>
<protein>
    <recommendedName>
        <fullName evidence="1">Rab-GAP TBC domain-containing protein</fullName>
    </recommendedName>
</protein>
<dbReference type="Gene3D" id="1.10.8.270">
    <property type="entry name" value="putative rabgap domain of human tbc1 domain family member 14 like domains"/>
    <property type="match status" value="1"/>
</dbReference>
<evidence type="ECO:0000259" key="1">
    <source>
        <dbReference type="PROSITE" id="PS50086"/>
    </source>
</evidence>
<dbReference type="PROSITE" id="PS50086">
    <property type="entry name" value="TBC_RABGAP"/>
    <property type="match status" value="1"/>
</dbReference>
<dbReference type="SUPFAM" id="SSF47923">
    <property type="entry name" value="Ypt/Rab-GAP domain of gyp1p"/>
    <property type="match status" value="2"/>
</dbReference>
<dbReference type="PANTHER" id="PTHR22957">
    <property type="entry name" value="TBC1 DOMAIN FAMILY MEMBER GTPASE-ACTIVATING PROTEIN"/>
    <property type="match status" value="1"/>
</dbReference>